<dbReference type="GO" id="GO:0005634">
    <property type="term" value="C:nucleus"/>
    <property type="evidence" value="ECO:0007669"/>
    <property type="project" value="UniProtKB-SubCell"/>
</dbReference>
<dbReference type="PANTHER" id="PTHR12322:SF116">
    <property type="entry name" value="DOUBLESEX-MAB RELATED 99B"/>
    <property type="match status" value="1"/>
</dbReference>
<keyword evidence="9" id="KW-1185">Reference proteome</keyword>
<reference evidence="8" key="1">
    <citation type="submission" date="2020-11" db="EMBL/GenBank/DDBJ databases">
        <authorList>
            <person name="Tran Van P."/>
        </authorList>
    </citation>
    <scope>NUCLEOTIDE SEQUENCE</scope>
</reference>
<feature type="domain" description="DM" evidence="7">
    <location>
        <begin position="23"/>
        <end position="70"/>
    </location>
</feature>
<keyword evidence="4 5" id="KW-0539">Nucleus</keyword>
<accession>A0A7R9BQ94</accession>
<dbReference type="PANTHER" id="PTHR12322">
    <property type="entry name" value="DOUBLESEX AND MAB-3 RELATED TRANSCRIPTION FACTOR DMRT"/>
    <property type="match status" value="1"/>
</dbReference>
<sequence length="240" mass="25821">MDPWNEPASDSAAGKVSTRSPECARCRNHGSVNKIKGHKNYCEHRFCPCVRCEQTVDRQRVMAKQISRRRAATAALKYEAAAAEARNVPGPSTRVLPNPPVLTDEESSGPISDRDRQILLMMALQKYSLDYEGLLLLVAIQKVLMNVEETDREVNAALVEFDVLVEEGKACDVDLCPEPSPADVSAIPGPSALTSAVSPERSMPNYAAFMAQIMHAQLAMMTAAAAAAAASSSSSKGDSD</sequence>
<evidence type="ECO:0000256" key="1">
    <source>
        <dbReference type="ARBA" id="ARBA00022723"/>
    </source>
</evidence>
<evidence type="ECO:0000313" key="9">
    <source>
        <dbReference type="Proteomes" id="UP000678499"/>
    </source>
</evidence>
<dbReference type="GO" id="GO:0046872">
    <property type="term" value="F:metal ion binding"/>
    <property type="evidence" value="ECO:0007669"/>
    <property type="project" value="UniProtKB-KW"/>
</dbReference>
<dbReference type="InterPro" id="IPR036407">
    <property type="entry name" value="DM_DNA-bd_sf"/>
</dbReference>
<dbReference type="PROSITE" id="PS50809">
    <property type="entry name" value="DM_2"/>
    <property type="match status" value="1"/>
</dbReference>
<dbReference type="EMBL" id="CAJPEX010001657">
    <property type="protein sequence ID" value="CAG0919648.1"/>
    <property type="molecule type" value="Genomic_DNA"/>
</dbReference>
<dbReference type="FunFam" id="4.10.1040.10:FF:000001">
    <property type="entry name" value="doublesex- and mab-3-related transcription factor 1"/>
    <property type="match status" value="1"/>
</dbReference>
<dbReference type="Pfam" id="PF00751">
    <property type="entry name" value="DM"/>
    <property type="match status" value="1"/>
</dbReference>
<proteinExistence type="predicted"/>
<comment type="subcellular location">
    <subcellularLocation>
        <location evidence="5">Nucleus</location>
    </subcellularLocation>
</comment>
<dbReference type="AlphaFoldDB" id="A0A7R9BQ94"/>
<dbReference type="PROSITE" id="PS40000">
    <property type="entry name" value="DM_1"/>
    <property type="match status" value="1"/>
</dbReference>
<gene>
    <name evidence="8" type="ORF">NMOB1V02_LOCUS7168</name>
</gene>
<protein>
    <recommendedName>
        <fullName evidence="7">DM domain-containing protein</fullName>
    </recommendedName>
</protein>
<evidence type="ECO:0000256" key="2">
    <source>
        <dbReference type="ARBA" id="ARBA00022833"/>
    </source>
</evidence>
<feature type="region of interest" description="Disordered" evidence="6">
    <location>
        <begin position="1"/>
        <end position="23"/>
    </location>
</feature>
<dbReference type="SUPFAM" id="SSF82927">
    <property type="entry name" value="Cysteine-rich DNA binding domain, (DM domain)"/>
    <property type="match status" value="1"/>
</dbReference>
<dbReference type="Gene3D" id="4.10.1040.10">
    <property type="entry name" value="DM DNA-binding domain"/>
    <property type="match status" value="1"/>
</dbReference>
<keyword evidence="2 5" id="KW-0862">Zinc</keyword>
<dbReference type="InterPro" id="IPR001275">
    <property type="entry name" value="DM_DNA-bd"/>
</dbReference>
<dbReference type="EMBL" id="OA883694">
    <property type="protein sequence ID" value="CAD7279496.1"/>
    <property type="molecule type" value="Genomic_DNA"/>
</dbReference>
<keyword evidence="3 5" id="KW-0238">DNA-binding</keyword>
<dbReference type="GO" id="GO:0000981">
    <property type="term" value="F:DNA-binding transcription factor activity, RNA polymerase II-specific"/>
    <property type="evidence" value="ECO:0007669"/>
    <property type="project" value="TreeGrafter"/>
</dbReference>
<evidence type="ECO:0000256" key="6">
    <source>
        <dbReference type="SAM" id="MobiDB-lite"/>
    </source>
</evidence>
<evidence type="ECO:0000256" key="3">
    <source>
        <dbReference type="ARBA" id="ARBA00023125"/>
    </source>
</evidence>
<dbReference type="GO" id="GO:0007548">
    <property type="term" value="P:sex differentiation"/>
    <property type="evidence" value="ECO:0007669"/>
    <property type="project" value="TreeGrafter"/>
</dbReference>
<dbReference type="Proteomes" id="UP000678499">
    <property type="component" value="Unassembled WGS sequence"/>
</dbReference>
<evidence type="ECO:0000313" key="8">
    <source>
        <dbReference type="EMBL" id="CAD7279496.1"/>
    </source>
</evidence>
<organism evidence="8">
    <name type="scientific">Notodromas monacha</name>
    <dbReference type="NCBI Taxonomy" id="399045"/>
    <lineage>
        <taxon>Eukaryota</taxon>
        <taxon>Metazoa</taxon>
        <taxon>Ecdysozoa</taxon>
        <taxon>Arthropoda</taxon>
        <taxon>Crustacea</taxon>
        <taxon>Oligostraca</taxon>
        <taxon>Ostracoda</taxon>
        <taxon>Podocopa</taxon>
        <taxon>Podocopida</taxon>
        <taxon>Cypridocopina</taxon>
        <taxon>Cypridoidea</taxon>
        <taxon>Cyprididae</taxon>
        <taxon>Notodromas</taxon>
    </lineage>
</organism>
<keyword evidence="1 5" id="KW-0479">Metal-binding</keyword>
<feature type="DNA-binding region" description="DM" evidence="5">
    <location>
        <begin position="23"/>
        <end position="70"/>
    </location>
</feature>
<evidence type="ECO:0000256" key="4">
    <source>
        <dbReference type="ARBA" id="ARBA00023242"/>
    </source>
</evidence>
<evidence type="ECO:0000259" key="7">
    <source>
        <dbReference type="PROSITE" id="PS50809"/>
    </source>
</evidence>
<dbReference type="OrthoDB" id="6162476at2759"/>
<evidence type="ECO:0000256" key="5">
    <source>
        <dbReference type="PROSITE-ProRule" id="PRU00070"/>
    </source>
</evidence>
<dbReference type="SMART" id="SM00301">
    <property type="entry name" value="DM"/>
    <property type="match status" value="1"/>
</dbReference>
<dbReference type="InterPro" id="IPR026607">
    <property type="entry name" value="DMRT"/>
</dbReference>
<dbReference type="GO" id="GO:0000978">
    <property type="term" value="F:RNA polymerase II cis-regulatory region sequence-specific DNA binding"/>
    <property type="evidence" value="ECO:0007669"/>
    <property type="project" value="TreeGrafter"/>
</dbReference>
<name>A0A7R9BQ94_9CRUS</name>
<feature type="region of interest" description="Disordered" evidence="6">
    <location>
        <begin position="87"/>
        <end position="110"/>
    </location>
</feature>